<feature type="compositionally biased region" description="Polar residues" evidence="2">
    <location>
        <begin position="621"/>
        <end position="634"/>
    </location>
</feature>
<dbReference type="Proteomes" id="UP000604825">
    <property type="component" value="Unassembled WGS sequence"/>
</dbReference>
<keyword evidence="3" id="KW-1133">Transmembrane helix</keyword>
<evidence type="ECO:0000313" key="4">
    <source>
        <dbReference type="EMBL" id="CAD6246253.1"/>
    </source>
</evidence>
<comment type="caution">
    <text evidence="4">The sequence shown here is derived from an EMBL/GenBank/DDBJ whole genome shotgun (WGS) entry which is preliminary data.</text>
</comment>
<evidence type="ECO:0008006" key="6">
    <source>
        <dbReference type="Google" id="ProtNLM"/>
    </source>
</evidence>
<dbReference type="GO" id="GO:0030003">
    <property type="term" value="P:intracellular monoatomic cation homeostasis"/>
    <property type="evidence" value="ECO:0007669"/>
    <property type="project" value="TreeGrafter"/>
</dbReference>
<evidence type="ECO:0000256" key="1">
    <source>
        <dbReference type="SAM" id="Coils"/>
    </source>
</evidence>
<feature type="region of interest" description="Disordered" evidence="2">
    <location>
        <begin position="701"/>
        <end position="732"/>
    </location>
</feature>
<feature type="coiled-coil region" evidence="1">
    <location>
        <begin position="540"/>
        <end position="567"/>
    </location>
</feature>
<accession>A0A811PFT6</accession>
<dbReference type="AlphaFoldDB" id="A0A811PFT6"/>
<keyword evidence="3" id="KW-0812">Transmembrane</keyword>
<dbReference type="InterPro" id="IPR044202">
    <property type="entry name" value="LETM1/MDM38-like"/>
</dbReference>
<keyword evidence="1" id="KW-0175">Coiled coil</keyword>
<feature type="compositionally biased region" description="Polar residues" evidence="2">
    <location>
        <begin position="717"/>
        <end position="730"/>
    </location>
</feature>
<dbReference type="EMBL" id="CAJGYO010000007">
    <property type="protein sequence ID" value="CAD6246253.1"/>
    <property type="molecule type" value="Genomic_DNA"/>
</dbReference>
<evidence type="ECO:0000256" key="3">
    <source>
        <dbReference type="SAM" id="Phobius"/>
    </source>
</evidence>
<keyword evidence="5" id="KW-1185">Reference proteome</keyword>
<keyword evidence="3" id="KW-0472">Membrane</keyword>
<dbReference type="OrthoDB" id="275278at2759"/>
<evidence type="ECO:0000256" key="2">
    <source>
        <dbReference type="SAM" id="MobiDB-lite"/>
    </source>
</evidence>
<name>A0A811PFT6_9POAL</name>
<proteinExistence type="predicted"/>
<protein>
    <recommendedName>
        <fullName evidence="6">LETM1-like protein</fullName>
    </recommendedName>
</protein>
<reference evidence="4" key="1">
    <citation type="submission" date="2020-10" db="EMBL/GenBank/DDBJ databases">
        <authorList>
            <person name="Han B."/>
            <person name="Lu T."/>
            <person name="Zhao Q."/>
            <person name="Huang X."/>
            <person name="Zhao Y."/>
        </authorList>
    </citation>
    <scope>NUCLEOTIDE SEQUENCE</scope>
</reference>
<gene>
    <name evidence="4" type="ORF">NCGR_LOCUS30523</name>
</gene>
<dbReference type="PANTHER" id="PTHR14009:SF9">
    <property type="entry name" value="LETM1-LIKE PROTEIN"/>
    <property type="match status" value="1"/>
</dbReference>
<dbReference type="GO" id="GO:0005743">
    <property type="term" value="C:mitochondrial inner membrane"/>
    <property type="evidence" value="ECO:0007669"/>
    <property type="project" value="InterPro"/>
</dbReference>
<feature type="region of interest" description="Disordered" evidence="2">
    <location>
        <begin position="613"/>
        <end position="640"/>
    </location>
</feature>
<sequence>MATAVASQPRHLPLGAGGEPRCTASTSKVHTLEKVYGFRFVCRSIVDVKSYKFHSCISKRKCYLRNSPSECDRTIHSARWLEFRRHKGLFQRTRRMVHIIPLASDDDGNRVSVNGAAQVGSTSNIDEIRLKLNKALQSEDISNGLVQSVHDAARSIELAFIEHNKSSKSSWFPKTWLGVENNAWIKSLSYQAAVDSLLQAVIDVSSRGNGRDRDINVFVQRSLSRLLTPLESVIKNELSKREPTFYEWYSSDQNPLVVRQFVNIFENDAMFNSATAICREGEPMNTSESDLSLLMLFAPLSKAYNLTKDIGLQREFLYNFGPRAAVPKLGNDHGLEISFWIELVQKQLLRALDREKIWSRLTTSESIEVLEKDLAIFGFFIALGRSTQGYLSSKGLTDLDDSLNGIVRYLIGGSVLYYPQLSSISSYQLYVEVVCEELEWLPFYNDDVPSAKTDTEGREEVSKGEVISRVLNVCSYWMASFIKYSSWLENPSNVKAAKFLSKGHAMLSDCMKELDISRNNMSKGCGFPEPEEELDTGTELASFDKSLESVEEALVKLENLLQELHVSSSNSGKEDLQAACSDLEMIRRLKKEAEFLEASFRAKAEYLEADAPAEEGRVKTGSRTNDTSAPQKSGSRVDNKRRPFWDFFGRSLGKKVDPALADQDGTVSNVEKKDAESNDILRFEQLRRELIELEKRVQKSADEAQKEEEMVVADETTAPSPGSSVPSGQATKKENVITKSVEKVKETTATVLQGTQLLAIDTGAAMGLLKRALIGDELTQKEKQALQRTLTDLASVVPIGILMLLPLTAVGHAAILAFIQRYVPSMIPSTYAPDRLDLLRQLEKVKEMEVAEGSSEDILEAVGSRTEQVK</sequence>
<dbReference type="PANTHER" id="PTHR14009">
    <property type="entry name" value="LEUCINE ZIPPER-EF-HAND CONTAINING TRANSMEMBRANE PROTEIN"/>
    <property type="match status" value="1"/>
</dbReference>
<feature type="transmembrane region" description="Helical" evidence="3">
    <location>
        <begin position="796"/>
        <end position="819"/>
    </location>
</feature>
<evidence type="ECO:0000313" key="5">
    <source>
        <dbReference type="Proteomes" id="UP000604825"/>
    </source>
</evidence>
<organism evidence="4 5">
    <name type="scientific">Miscanthus lutarioriparius</name>
    <dbReference type="NCBI Taxonomy" id="422564"/>
    <lineage>
        <taxon>Eukaryota</taxon>
        <taxon>Viridiplantae</taxon>
        <taxon>Streptophyta</taxon>
        <taxon>Embryophyta</taxon>
        <taxon>Tracheophyta</taxon>
        <taxon>Spermatophyta</taxon>
        <taxon>Magnoliopsida</taxon>
        <taxon>Liliopsida</taxon>
        <taxon>Poales</taxon>
        <taxon>Poaceae</taxon>
        <taxon>PACMAD clade</taxon>
        <taxon>Panicoideae</taxon>
        <taxon>Andropogonodae</taxon>
        <taxon>Andropogoneae</taxon>
        <taxon>Saccharinae</taxon>
        <taxon>Miscanthus</taxon>
    </lineage>
</organism>